<sequence length="161" mass="18465">MAVQWGSPSTHWQKVQSSSFHCSSWARSLLFTQQLAFVLSIDSNSTSEWTERHIVAHSALEQKEIPPRHWHSQQGSMRYTCPSENSFPLWTHLGETEEKNREKRNQESVVSFTTSQQSPDRPLAWLSGTARWPLGHWGLWQARRSQVHWGSMEGQQPAGGV</sequence>
<evidence type="ECO:0000313" key="1">
    <source>
        <dbReference type="EMBL" id="TNN87214.1"/>
    </source>
</evidence>
<keyword evidence="2" id="KW-1185">Reference proteome</keyword>
<reference evidence="1 2" key="1">
    <citation type="submission" date="2019-03" db="EMBL/GenBank/DDBJ databases">
        <title>First draft genome of Liparis tanakae, snailfish: a comprehensive survey of snailfish specific genes.</title>
        <authorList>
            <person name="Kim W."/>
            <person name="Song I."/>
            <person name="Jeong J.-H."/>
            <person name="Kim D."/>
            <person name="Kim S."/>
            <person name="Ryu S."/>
            <person name="Song J.Y."/>
            <person name="Lee S.K."/>
        </authorList>
    </citation>
    <scope>NUCLEOTIDE SEQUENCE [LARGE SCALE GENOMIC DNA]</scope>
    <source>
        <tissue evidence="1">Muscle</tissue>
    </source>
</reference>
<organism evidence="1 2">
    <name type="scientific">Liparis tanakae</name>
    <name type="common">Tanaka's snailfish</name>
    <dbReference type="NCBI Taxonomy" id="230148"/>
    <lineage>
        <taxon>Eukaryota</taxon>
        <taxon>Metazoa</taxon>
        <taxon>Chordata</taxon>
        <taxon>Craniata</taxon>
        <taxon>Vertebrata</taxon>
        <taxon>Euteleostomi</taxon>
        <taxon>Actinopterygii</taxon>
        <taxon>Neopterygii</taxon>
        <taxon>Teleostei</taxon>
        <taxon>Neoteleostei</taxon>
        <taxon>Acanthomorphata</taxon>
        <taxon>Eupercaria</taxon>
        <taxon>Perciformes</taxon>
        <taxon>Cottioidei</taxon>
        <taxon>Cottales</taxon>
        <taxon>Liparidae</taxon>
        <taxon>Liparis</taxon>
    </lineage>
</organism>
<dbReference type="EMBL" id="SRLO01000011">
    <property type="protein sequence ID" value="TNN87214.1"/>
    <property type="molecule type" value="Genomic_DNA"/>
</dbReference>
<evidence type="ECO:0000313" key="2">
    <source>
        <dbReference type="Proteomes" id="UP000314294"/>
    </source>
</evidence>
<proteinExistence type="predicted"/>
<dbReference type="AlphaFoldDB" id="A0A4Z2JBK2"/>
<gene>
    <name evidence="1" type="ORF">EYF80_002416</name>
</gene>
<dbReference type="Proteomes" id="UP000314294">
    <property type="component" value="Unassembled WGS sequence"/>
</dbReference>
<comment type="caution">
    <text evidence="1">The sequence shown here is derived from an EMBL/GenBank/DDBJ whole genome shotgun (WGS) entry which is preliminary data.</text>
</comment>
<protein>
    <submittedName>
        <fullName evidence="1">Uncharacterized protein</fullName>
    </submittedName>
</protein>
<name>A0A4Z2JBK2_9TELE</name>
<accession>A0A4Z2JBK2</accession>